<dbReference type="Gene3D" id="1.10.10.60">
    <property type="entry name" value="Homeodomain-like"/>
    <property type="match status" value="1"/>
</dbReference>
<feature type="region of interest" description="Disordered" evidence="1">
    <location>
        <begin position="13"/>
        <end position="50"/>
    </location>
</feature>
<feature type="region of interest" description="Disordered" evidence="1">
    <location>
        <begin position="70"/>
        <end position="105"/>
    </location>
</feature>
<feature type="compositionally biased region" description="Polar residues" evidence="1">
    <location>
        <begin position="152"/>
        <end position="161"/>
    </location>
</feature>
<evidence type="ECO:0000313" key="3">
    <source>
        <dbReference type="EMBL" id="KAJ7303214.1"/>
    </source>
</evidence>
<protein>
    <recommendedName>
        <fullName evidence="2">Myb/SANT-like DNA-binding domain-containing protein</fullName>
    </recommendedName>
</protein>
<reference evidence="3" key="1">
    <citation type="journal article" date="2023" name="DNA Res.">
        <title>Chromosome-level genome assembly of Phrynocephalus forsythii using third-generation DNA sequencing and Hi-C analysis.</title>
        <authorList>
            <person name="Qi Y."/>
            <person name="Zhao W."/>
            <person name="Zhao Y."/>
            <person name="Niu C."/>
            <person name="Cao S."/>
            <person name="Zhang Y."/>
        </authorList>
    </citation>
    <scope>NUCLEOTIDE SEQUENCE</scope>
    <source>
        <tissue evidence="3">Muscle</tissue>
    </source>
</reference>
<dbReference type="EMBL" id="JAPFRF010000024">
    <property type="protein sequence ID" value="KAJ7303214.1"/>
    <property type="molecule type" value="Genomic_DNA"/>
</dbReference>
<feature type="compositionally biased region" description="Low complexity" evidence="1">
    <location>
        <begin position="137"/>
        <end position="151"/>
    </location>
</feature>
<gene>
    <name evidence="3" type="ORF">JRQ81_012149</name>
</gene>
<feature type="region of interest" description="Disordered" evidence="1">
    <location>
        <begin position="253"/>
        <end position="307"/>
    </location>
</feature>
<sequence>MDTFQVIANEMAQRGHERTAQECRTKTKTLRRDYKKVKQSEAAGKGQSTTCPFYDQLERILESAARMRNGALQDDSGGDDALSQGPNTGSGGPLETRDPFEPSFEAGDPVAVACKLENEIDDPVDPDPLVNPLLLAPQSTPGSPATTGSTAEVQVTPSQSPLPGPMGLSAAERLANIRNRHKKTRTDLAVEVARAADRRMREATDRILSALDDYAKADLEDREKDRLSTEQIIALMQRQTELLEMLIRQQTSAPVAGSQASPRHGWPPRIGPPSHRATGISSARLAVSRRPLAPRVRNRRRPQNYSP</sequence>
<proteinExistence type="predicted"/>
<feature type="compositionally biased region" description="Basic and acidic residues" evidence="1">
    <location>
        <begin position="13"/>
        <end position="39"/>
    </location>
</feature>
<dbReference type="PANTHER" id="PTHR47595:SF1">
    <property type="entry name" value="MYB_SANT-LIKE DNA-BINDING DOMAIN-CONTAINING PROTEIN"/>
    <property type="match status" value="1"/>
</dbReference>
<accession>A0A9Q0X687</accession>
<feature type="compositionally biased region" description="Basic residues" evidence="1">
    <location>
        <begin position="296"/>
        <end position="307"/>
    </location>
</feature>
<evidence type="ECO:0000313" key="4">
    <source>
        <dbReference type="Proteomes" id="UP001142489"/>
    </source>
</evidence>
<dbReference type="PANTHER" id="PTHR47595">
    <property type="entry name" value="HEAT SHOCK 70 KDA PROTEIN 14"/>
    <property type="match status" value="1"/>
</dbReference>
<name>A0A9Q0X687_9SAUR</name>
<dbReference type="Proteomes" id="UP001142489">
    <property type="component" value="Unassembled WGS sequence"/>
</dbReference>
<organism evidence="3 4">
    <name type="scientific">Phrynocephalus forsythii</name>
    <dbReference type="NCBI Taxonomy" id="171643"/>
    <lineage>
        <taxon>Eukaryota</taxon>
        <taxon>Metazoa</taxon>
        <taxon>Chordata</taxon>
        <taxon>Craniata</taxon>
        <taxon>Vertebrata</taxon>
        <taxon>Euteleostomi</taxon>
        <taxon>Lepidosauria</taxon>
        <taxon>Squamata</taxon>
        <taxon>Bifurcata</taxon>
        <taxon>Unidentata</taxon>
        <taxon>Episquamata</taxon>
        <taxon>Toxicofera</taxon>
        <taxon>Iguania</taxon>
        <taxon>Acrodonta</taxon>
        <taxon>Agamidae</taxon>
        <taxon>Agaminae</taxon>
        <taxon>Phrynocephalus</taxon>
    </lineage>
</organism>
<dbReference type="Pfam" id="PF13837">
    <property type="entry name" value="Myb_DNA-bind_4"/>
    <property type="match status" value="1"/>
</dbReference>
<evidence type="ECO:0000259" key="2">
    <source>
        <dbReference type="Pfam" id="PF13837"/>
    </source>
</evidence>
<comment type="caution">
    <text evidence="3">The sequence shown here is derived from an EMBL/GenBank/DDBJ whole genome shotgun (WGS) entry which is preliminary data.</text>
</comment>
<feature type="region of interest" description="Disordered" evidence="1">
    <location>
        <begin position="137"/>
        <end position="165"/>
    </location>
</feature>
<dbReference type="AlphaFoldDB" id="A0A9Q0X687"/>
<dbReference type="InterPro" id="IPR044822">
    <property type="entry name" value="Myb_DNA-bind_4"/>
</dbReference>
<dbReference type="OrthoDB" id="691673at2759"/>
<feature type="domain" description="Myb/SANT-like DNA-binding" evidence="2">
    <location>
        <begin position="3"/>
        <end position="60"/>
    </location>
</feature>
<evidence type="ECO:0000256" key="1">
    <source>
        <dbReference type="SAM" id="MobiDB-lite"/>
    </source>
</evidence>
<keyword evidence="4" id="KW-1185">Reference proteome</keyword>